<keyword evidence="3" id="KW-1185">Reference proteome</keyword>
<dbReference type="InterPro" id="IPR059068">
    <property type="entry name" value="TPR_P4H"/>
</dbReference>
<dbReference type="WBParaSite" id="nOo.2.0.1.t12489-RA">
    <property type="protein sequence ID" value="nOo.2.0.1.t12489-RA"/>
    <property type="gene ID" value="nOo.2.0.1.g12489"/>
</dbReference>
<reference evidence="2 3" key="2">
    <citation type="submission" date="2018-08" db="EMBL/GenBank/DDBJ databases">
        <authorList>
            <person name="Laetsch R D."/>
            <person name="Stevens L."/>
            <person name="Kumar S."/>
            <person name="Blaxter L. M."/>
        </authorList>
    </citation>
    <scope>NUCLEOTIDE SEQUENCE [LARGE SCALE GENOMIC DNA]</scope>
</reference>
<dbReference type="STRING" id="42157.A0A182EWE3"/>
<accession>A0A182EWE3</accession>
<dbReference type="AlphaFoldDB" id="A0A182EWE3"/>
<dbReference type="Proteomes" id="UP000271087">
    <property type="component" value="Unassembled WGS sequence"/>
</dbReference>
<dbReference type="InterPro" id="IPR011990">
    <property type="entry name" value="TPR-like_helical_dom_sf"/>
</dbReference>
<dbReference type="Gene3D" id="1.25.40.10">
    <property type="entry name" value="Tetratricopeptide repeat domain"/>
    <property type="match status" value="1"/>
</dbReference>
<evidence type="ECO:0000313" key="4">
    <source>
        <dbReference type="WBParaSite" id="nOo.2.0.1.t12489-RA"/>
    </source>
</evidence>
<proteinExistence type="predicted"/>
<organism evidence="4">
    <name type="scientific">Onchocerca ochengi</name>
    <name type="common">Filarial nematode worm</name>
    <dbReference type="NCBI Taxonomy" id="42157"/>
    <lineage>
        <taxon>Eukaryota</taxon>
        <taxon>Metazoa</taxon>
        <taxon>Ecdysozoa</taxon>
        <taxon>Nematoda</taxon>
        <taxon>Chromadorea</taxon>
        <taxon>Rhabditida</taxon>
        <taxon>Spirurina</taxon>
        <taxon>Spiruromorpha</taxon>
        <taxon>Filarioidea</taxon>
        <taxon>Onchocercidae</taxon>
        <taxon>Onchocerca</taxon>
    </lineage>
</organism>
<evidence type="ECO:0000313" key="2">
    <source>
        <dbReference type="EMBL" id="VDM99150.1"/>
    </source>
</evidence>
<evidence type="ECO:0000313" key="3">
    <source>
        <dbReference type="Proteomes" id="UP000271087"/>
    </source>
</evidence>
<name>A0A182EWE3_ONCOC</name>
<feature type="domain" description="Prolyl 4-hydroxylase peptide-substrate-binding" evidence="1">
    <location>
        <begin position="1"/>
        <end position="67"/>
    </location>
</feature>
<dbReference type="OrthoDB" id="5850448at2759"/>
<gene>
    <name evidence="2" type="ORF">NOO_LOCUS12489</name>
</gene>
<evidence type="ECO:0000259" key="1">
    <source>
        <dbReference type="Pfam" id="PF23558"/>
    </source>
</evidence>
<reference evidence="4" key="1">
    <citation type="submission" date="2016-06" db="UniProtKB">
        <authorList>
            <consortium name="WormBaseParasite"/>
        </authorList>
    </citation>
    <scope>IDENTIFICATION</scope>
</reference>
<dbReference type="Pfam" id="PF23558">
    <property type="entry name" value="TPR_P4H"/>
    <property type="match status" value="1"/>
</dbReference>
<protein>
    <submittedName>
        <fullName evidence="4">TPR_REGION domain-containing protein</fullName>
    </submittedName>
</protein>
<sequence length="79" mass="9479">MQEARERVEKEVTPTANLEDILEYLAFSLYKQGNLKRALLLTDELYRMNPDHPRAKGNVRWYENLLEDDGVRRIDMRRN</sequence>
<dbReference type="SUPFAM" id="SSF48452">
    <property type="entry name" value="TPR-like"/>
    <property type="match status" value="1"/>
</dbReference>
<dbReference type="EMBL" id="UYRW01010812">
    <property type="protein sequence ID" value="VDM99150.1"/>
    <property type="molecule type" value="Genomic_DNA"/>
</dbReference>